<name>A0ABR0SXC6_9HYPO</name>
<sequence>MSWIWTLRLHHDNACWQEKSPIAGCYTSAEQDAFVSTNVSASVALSIAQLARLSSLLKVRFLRNLTN</sequence>
<accession>A0ABR0SXC6</accession>
<reference evidence="1 2" key="1">
    <citation type="submission" date="2024-01" db="EMBL/GenBank/DDBJ databases">
        <title>Complete genome of Cladobotryum mycophilum ATHUM6906.</title>
        <authorList>
            <person name="Christinaki A.C."/>
            <person name="Myridakis A.I."/>
            <person name="Kouvelis V.N."/>
        </authorList>
    </citation>
    <scope>NUCLEOTIDE SEQUENCE [LARGE SCALE GENOMIC DNA]</scope>
    <source>
        <strain evidence="1 2">ATHUM6906</strain>
    </source>
</reference>
<comment type="caution">
    <text evidence="1">The sequence shown here is derived from an EMBL/GenBank/DDBJ whole genome shotgun (WGS) entry which is preliminary data.</text>
</comment>
<protein>
    <submittedName>
        <fullName evidence="1">Uncharacterized protein</fullName>
    </submittedName>
</protein>
<gene>
    <name evidence="1" type="ORF">PT974_02054</name>
</gene>
<organism evidence="1 2">
    <name type="scientific">Cladobotryum mycophilum</name>
    <dbReference type="NCBI Taxonomy" id="491253"/>
    <lineage>
        <taxon>Eukaryota</taxon>
        <taxon>Fungi</taxon>
        <taxon>Dikarya</taxon>
        <taxon>Ascomycota</taxon>
        <taxon>Pezizomycotina</taxon>
        <taxon>Sordariomycetes</taxon>
        <taxon>Hypocreomycetidae</taxon>
        <taxon>Hypocreales</taxon>
        <taxon>Hypocreaceae</taxon>
        <taxon>Cladobotryum</taxon>
    </lineage>
</organism>
<proteinExistence type="predicted"/>
<evidence type="ECO:0000313" key="2">
    <source>
        <dbReference type="Proteomes" id="UP001338125"/>
    </source>
</evidence>
<keyword evidence="2" id="KW-1185">Reference proteome</keyword>
<dbReference type="Proteomes" id="UP001338125">
    <property type="component" value="Unassembled WGS sequence"/>
</dbReference>
<evidence type="ECO:0000313" key="1">
    <source>
        <dbReference type="EMBL" id="KAK5996714.1"/>
    </source>
</evidence>
<dbReference type="EMBL" id="JAVFKD010000002">
    <property type="protein sequence ID" value="KAK5996714.1"/>
    <property type="molecule type" value="Genomic_DNA"/>
</dbReference>